<sequence>MKIVFLAFTTTRSEGVCNDLAWVADQGDEAVLVTVRFQSWPEVDPRARVIDLADGEARHPIPRIERLILFRIPRLGFRFLAAVLRRIGRIPVLGRPARSAEGKVPAMLQRYERFGITVHRRAYLPVYRHLRPYVLWRVARKAALRQLGLDSADLVVVADTAALPLGWHIARRYPDLPVKFTLDRTLWEKQRTAEAVTAARAT</sequence>
<evidence type="ECO:0000313" key="1">
    <source>
        <dbReference type="EMBL" id="KWX02372.1"/>
    </source>
</evidence>
<dbReference type="OrthoDB" id="5183626at2"/>
<evidence type="ECO:0008006" key="3">
    <source>
        <dbReference type="Google" id="ProtNLM"/>
    </source>
</evidence>
<gene>
    <name evidence="1" type="ORF">LI90_3415</name>
</gene>
<comment type="caution">
    <text evidence="1">The sequence shown here is derived from an EMBL/GenBank/DDBJ whole genome shotgun (WGS) entry which is preliminary data.</text>
</comment>
<proteinExistence type="predicted"/>
<evidence type="ECO:0000313" key="2">
    <source>
        <dbReference type="Proteomes" id="UP000070188"/>
    </source>
</evidence>
<protein>
    <recommendedName>
        <fullName evidence="3">Glycosyltransferase subfamily 4-like N-terminal domain-containing protein</fullName>
    </recommendedName>
</protein>
<dbReference type="Proteomes" id="UP000070188">
    <property type="component" value="Unassembled WGS sequence"/>
</dbReference>
<organism evidence="1 2">
    <name type="scientific">Carbonactinospora thermoautotrophica</name>
    <dbReference type="NCBI Taxonomy" id="1469144"/>
    <lineage>
        <taxon>Bacteria</taxon>
        <taxon>Bacillati</taxon>
        <taxon>Actinomycetota</taxon>
        <taxon>Actinomycetes</taxon>
        <taxon>Kitasatosporales</taxon>
        <taxon>Carbonactinosporaceae</taxon>
        <taxon>Carbonactinospora</taxon>
    </lineage>
</organism>
<dbReference type="PATRIC" id="fig|1469144.10.peg.3666"/>
<reference evidence="2" key="1">
    <citation type="submission" date="2015-04" db="EMBL/GenBank/DDBJ databases">
        <title>Physiological reanalysis, assessment of diazotrophy, and genome sequences of multiple isolates of Streptomyces thermoautotrophicus.</title>
        <authorList>
            <person name="MacKellar D.C."/>
            <person name="Lieber L."/>
            <person name="Norman J."/>
            <person name="Bolger A."/>
            <person name="Tobin C."/>
            <person name="Murray J.W."/>
            <person name="Chang R."/>
            <person name="Ford T."/>
            <person name="Nguyen P.Q."/>
            <person name="Woodward J."/>
            <person name="Permingeat H."/>
            <person name="Joshi N.S."/>
            <person name="Silver P.A."/>
            <person name="Usadel B."/>
            <person name="Rutherford A.W."/>
            <person name="Friesen M."/>
            <person name="Prell J."/>
        </authorList>
    </citation>
    <scope>NUCLEOTIDE SEQUENCE [LARGE SCALE GENOMIC DNA]</scope>
    <source>
        <strain evidence="2">H1</strain>
    </source>
</reference>
<dbReference type="RefSeq" id="WP_066889342.1">
    <property type="nucleotide sequence ID" value="NZ_LAXD01000001.1"/>
</dbReference>
<dbReference type="AlphaFoldDB" id="A0A132MYC9"/>
<dbReference type="EMBL" id="LAXD01000001">
    <property type="protein sequence ID" value="KWX02372.1"/>
    <property type="molecule type" value="Genomic_DNA"/>
</dbReference>
<dbReference type="STRING" id="1469144.LI90_3415"/>
<name>A0A132MYC9_9ACTN</name>
<accession>A0A132MYC9</accession>
<keyword evidence="2" id="KW-1185">Reference proteome</keyword>